<keyword evidence="2" id="KW-0032">Aminotransferase</keyword>
<organism evidence="2 3">
    <name type="scientific">Chitinophaga pinensis</name>
    <dbReference type="NCBI Taxonomy" id="79329"/>
    <lineage>
        <taxon>Bacteria</taxon>
        <taxon>Pseudomonadati</taxon>
        <taxon>Bacteroidota</taxon>
        <taxon>Chitinophagia</taxon>
        <taxon>Chitinophagales</taxon>
        <taxon>Chitinophagaceae</taxon>
        <taxon>Chitinophaga</taxon>
    </lineage>
</organism>
<keyword evidence="2" id="KW-0808">Transferase</keyword>
<keyword evidence="3" id="KW-1185">Reference proteome</keyword>
<evidence type="ECO:0000313" key="3">
    <source>
        <dbReference type="Proteomes" id="UP000318815"/>
    </source>
</evidence>
<comment type="caution">
    <text evidence="2">The sequence shown here is derived from an EMBL/GenBank/DDBJ whole genome shotgun (WGS) entry which is preliminary data.</text>
</comment>
<sequence>MRLGYLIAGEAFVEKVAQVKKVIDLRGDLLFEDALAALFEEGVIQRHIRKSLKLYQQRRDLFCELLEKELGTYVRFRKPDGGMAVWVQFDSKFKLSVIAARAGEMGLKMSDGTAYDPVADSLNGLRMGFASLNEKEMKKVMDILRKVLAQY</sequence>
<dbReference type="RefSeq" id="WP_146307624.1">
    <property type="nucleotide sequence ID" value="NZ_VOHS01000042.1"/>
</dbReference>
<dbReference type="GO" id="GO:0030170">
    <property type="term" value="F:pyridoxal phosphate binding"/>
    <property type="evidence" value="ECO:0007669"/>
    <property type="project" value="InterPro"/>
</dbReference>
<evidence type="ECO:0000313" key="2">
    <source>
        <dbReference type="EMBL" id="TWV95106.1"/>
    </source>
</evidence>
<dbReference type="OrthoDB" id="594134at2"/>
<feature type="domain" description="Aminotransferase class I/classII large" evidence="1">
    <location>
        <begin position="2"/>
        <end position="142"/>
    </location>
</feature>
<dbReference type="InterPro" id="IPR004839">
    <property type="entry name" value="Aminotransferase_I/II_large"/>
</dbReference>
<accession>A0A5C6LQR7</accession>
<dbReference type="EMBL" id="VOHS01000042">
    <property type="protein sequence ID" value="TWV95106.1"/>
    <property type="molecule type" value="Genomic_DNA"/>
</dbReference>
<proteinExistence type="predicted"/>
<dbReference type="PANTHER" id="PTHR46577">
    <property type="entry name" value="HTH-TYPE TRANSCRIPTIONAL REGULATORY PROTEIN GABR"/>
    <property type="match status" value="1"/>
</dbReference>
<evidence type="ECO:0000259" key="1">
    <source>
        <dbReference type="Pfam" id="PF00155"/>
    </source>
</evidence>
<dbReference type="InterPro" id="IPR015422">
    <property type="entry name" value="PyrdxlP-dep_Trfase_small"/>
</dbReference>
<dbReference type="GO" id="GO:0008483">
    <property type="term" value="F:transaminase activity"/>
    <property type="evidence" value="ECO:0007669"/>
    <property type="project" value="UniProtKB-KW"/>
</dbReference>
<dbReference type="AlphaFoldDB" id="A0A5C6LQR7"/>
<protein>
    <submittedName>
        <fullName evidence="2">Aminotransferase class I/II-fold pyridoxal phosphate-dependent enzyme</fullName>
    </submittedName>
</protein>
<name>A0A5C6LQR7_9BACT</name>
<dbReference type="Gene3D" id="3.90.1150.10">
    <property type="entry name" value="Aspartate Aminotransferase, domain 1"/>
    <property type="match status" value="1"/>
</dbReference>
<dbReference type="InterPro" id="IPR051446">
    <property type="entry name" value="HTH_trans_reg/aminotransferase"/>
</dbReference>
<reference evidence="2 3" key="1">
    <citation type="submission" date="2019-08" db="EMBL/GenBank/DDBJ databases">
        <title>Whole genome sequencing of chitin degrading bacteria Chitinophaga pinensis YS16.</title>
        <authorList>
            <person name="Singh R.P."/>
            <person name="Manchanda G."/>
            <person name="Maurya I.K."/>
            <person name="Joshi N.K."/>
            <person name="Srivastava A.K."/>
        </authorList>
    </citation>
    <scope>NUCLEOTIDE SEQUENCE [LARGE SCALE GENOMIC DNA]</scope>
    <source>
        <strain evidence="2 3">YS-16</strain>
    </source>
</reference>
<dbReference type="Proteomes" id="UP000318815">
    <property type="component" value="Unassembled WGS sequence"/>
</dbReference>
<dbReference type="PANTHER" id="PTHR46577:SF1">
    <property type="entry name" value="HTH-TYPE TRANSCRIPTIONAL REGULATORY PROTEIN GABR"/>
    <property type="match status" value="1"/>
</dbReference>
<gene>
    <name evidence="2" type="ORF">FEF09_24860</name>
</gene>
<dbReference type="SUPFAM" id="SSF53383">
    <property type="entry name" value="PLP-dependent transferases"/>
    <property type="match status" value="1"/>
</dbReference>
<dbReference type="InterPro" id="IPR015424">
    <property type="entry name" value="PyrdxlP-dep_Trfase"/>
</dbReference>
<dbReference type="Pfam" id="PF00155">
    <property type="entry name" value="Aminotran_1_2"/>
    <property type="match status" value="1"/>
</dbReference>